<feature type="non-terminal residue" evidence="6">
    <location>
        <position position="206"/>
    </location>
</feature>
<organism evidence="6">
    <name type="scientific">Cuerna arida</name>
    <dbReference type="NCBI Taxonomy" id="1464854"/>
    <lineage>
        <taxon>Eukaryota</taxon>
        <taxon>Metazoa</taxon>
        <taxon>Ecdysozoa</taxon>
        <taxon>Arthropoda</taxon>
        <taxon>Hexapoda</taxon>
        <taxon>Insecta</taxon>
        <taxon>Pterygota</taxon>
        <taxon>Neoptera</taxon>
        <taxon>Paraneoptera</taxon>
        <taxon>Hemiptera</taxon>
        <taxon>Auchenorrhyncha</taxon>
        <taxon>Membracoidea</taxon>
        <taxon>Cicadellidae</taxon>
        <taxon>Cicadellinae</taxon>
        <taxon>Proconiini</taxon>
        <taxon>Cuerna</taxon>
    </lineage>
</organism>
<sequence>WRTDQEDAHLCILNFDTNASMFAVFDGHGGFEVAKYAAENLPRFIKESESYKSGNFKQALIDAFMKFDKSLLTADVQTKLVKLIEDTRKSDKSKGGTNAVTSDVVDDQDEEVEENIANLYQEARMPIEKVLAKYRAKLGLSPCVKAKKRVDLTPVPGCSKDNADDNVVSGSDDVCNVNGSHAAEVDSEAGPSCSSKTVDKVPDSST</sequence>
<feature type="non-terminal residue" evidence="6">
    <location>
        <position position="1"/>
    </location>
</feature>
<dbReference type="AlphaFoldDB" id="A0A1B6FA84"/>
<evidence type="ECO:0000256" key="4">
    <source>
        <dbReference type="SAM" id="MobiDB-lite"/>
    </source>
</evidence>
<name>A0A1B6FA84_9HEMI</name>
<accession>A0A1B6FA84</accession>
<dbReference type="InterPro" id="IPR036457">
    <property type="entry name" value="PPM-type-like_dom_sf"/>
</dbReference>
<dbReference type="SUPFAM" id="SSF81606">
    <property type="entry name" value="PP2C-like"/>
    <property type="match status" value="1"/>
</dbReference>
<evidence type="ECO:0000259" key="5">
    <source>
        <dbReference type="PROSITE" id="PS51746"/>
    </source>
</evidence>
<proteinExistence type="predicted"/>
<dbReference type="Gene3D" id="3.60.40.10">
    <property type="entry name" value="PPM-type phosphatase domain"/>
    <property type="match status" value="1"/>
</dbReference>
<dbReference type="GO" id="GO:0004721">
    <property type="term" value="F:phosphoprotein phosphatase activity"/>
    <property type="evidence" value="ECO:0007669"/>
    <property type="project" value="UniProtKB-KW"/>
</dbReference>
<feature type="domain" description="PPM-type phosphatase" evidence="5">
    <location>
        <begin position="1"/>
        <end position="206"/>
    </location>
</feature>
<feature type="region of interest" description="Disordered" evidence="4">
    <location>
        <begin position="154"/>
        <end position="206"/>
    </location>
</feature>
<dbReference type="InterPro" id="IPR000222">
    <property type="entry name" value="PP2C_BS"/>
</dbReference>
<dbReference type="GO" id="GO:0046872">
    <property type="term" value="F:metal ion binding"/>
    <property type="evidence" value="ECO:0007669"/>
    <property type="project" value="UniProtKB-KW"/>
</dbReference>
<dbReference type="InterPro" id="IPR001932">
    <property type="entry name" value="PPM-type_phosphatase-like_dom"/>
</dbReference>
<keyword evidence="2" id="KW-0378">Hydrolase</keyword>
<protein>
    <recommendedName>
        <fullName evidence="5">PPM-type phosphatase domain-containing protein</fullName>
    </recommendedName>
</protein>
<gene>
    <name evidence="6" type="ORF">g.49175</name>
</gene>
<feature type="compositionally biased region" description="Basic and acidic residues" evidence="4">
    <location>
        <begin position="197"/>
        <end position="206"/>
    </location>
</feature>
<keyword evidence="3" id="KW-0904">Protein phosphatase</keyword>
<dbReference type="EMBL" id="GECZ01022613">
    <property type="protein sequence ID" value="JAS47156.1"/>
    <property type="molecule type" value="Transcribed_RNA"/>
</dbReference>
<evidence type="ECO:0000256" key="3">
    <source>
        <dbReference type="ARBA" id="ARBA00022912"/>
    </source>
</evidence>
<evidence type="ECO:0000256" key="2">
    <source>
        <dbReference type="ARBA" id="ARBA00022801"/>
    </source>
</evidence>
<evidence type="ECO:0000256" key="1">
    <source>
        <dbReference type="ARBA" id="ARBA00022723"/>
    </source>
</evidence>
<dbReference type="Pfam" id="PF00481">
    <property type="entry name" value="PP2C"/>
    <property type="match status" value="1"/>
</dbReference>
<evidence type="ECO:0000313" key="6">
    <source>
        <dbReference type="EMBL" id="JAS47156.1"/>
    </source>
</evidence>
<dbReference type="PROSITE" id="PS51746">
    <property type="entry name" value="PPM_2"/>
    <property type="match status" value="1"/>
</dbReference>
<reference evidence="6" key="1">
    <citation type="submission" date="2015-11" db="EMBL/GenBank/DDBJ databases">
        <title>De novo transcriptome assembly of four potential Pierce s Disease insect vectors from Arizona vineyards.</title>
        <authorList>
            <person name="Tassone E.E."/>
        </authorList>
    </citation>
    <scope>NUCLEOTIDE SEQUENCE</scope>
</reference>
<keyword evidence="1" id="KW-0479">Metal-binding</keyword>
<dbReference type="PROSITE" id="PS01032">
    <property type="entry name" value="PPM_1"/>
    <property type="match status" value="1"/>
</dbReference>